<proteinExistence type="predicted"/>
<dbReference type="AlphaFoldDB" id="A0A426UW18"/>
<dbReference type="PANTHER" id="PTHR40758">
    <property type="entry name" value="CONSERVED PROTEIN"/>
    <property type="match status" value="1"/>
</dbReference>
<dbReference type="GO" id="GO:0016853">
    <property type="term" value="F:isomerase activity"/>
    <property type="evidence" value="ECO:0007669"/>
    <property type="project" value="UniProtKB-KW"/>
</dbReference>
<feature type="domain" description="Mycothiol-dependent maleylpyruvate isomerase metal-binding" evidence="2">
    <location>
        <begin position="9"/>
        <end position="126"/>
    </location>
</feature>
<dbReference type="InterPro" id="IPR024344">
    <property type="entry name" value="MDMPI_metal-binding"/>
</dbReference>
<dbReference type="InterPro" id="IPR017517">
    <property type="entry name" value="Maleyloyr_isom"/>
</dbReference>
<evidence type="ECO:0000313" key="3">
    <source>
        <dbReference type="EMBL" id="RRR98389.1"/>
    </source>
</evidence>
<keyword evidence="3" id="KW-0670">Pyruvate</keyword>
<sequence>MDFPELRAHLTAEAARFRAAALAAEPDAVAPTCPEWTATDLIDHLTGVYDHKLQSMRLLREPAGADRIKRTGPAAERFDAALADLLAEFDDRGPESLAHTWYGPDQTVGFWIRRMAHETAVHRVDAELAAGRPVGAVDAALALDGIEEMLTVMLSWGSKAYRDWTLDDIQANLGLQVGLDAGDRAWTVIVSVAGIDIADDVAAGSAATVAGTPGEVLLWLWRRLPADALAVTGDRAAANDLYDLAERFAQ</sequence>
<dbReference type="GO" id="GO:0046872">
    <property type="term" value="F:metal ion binding"/>
    <property type="evidence" value="ECO:0007669"/>
    <property type="project" value="InterPro"/>
</dbReference>
<dbReference type="EMBL" id="RSEB01000004">
    <property type="protein sequence ID" value="RRR98389.1"/>
    <property type="molecule type" value="Genomic_DNA"/>
</dbReference>
<dbReference type="RefSeq" id="WP_125248697.1">
    <property type="nucleotide sequence ID" value="NZ_RSEB01000004.1"/>
</dbReference>
<comment type="caution">
    <text evidence="3">The sequence shown here is derived from an EMBL/GenBank/DDBJ whole genome shotgun (WGS) entry which is preliminary data.</text>
</comment>
<dbReference type="NCBIfam" id="TIGR03083">
    <property type="entry name" value="maleylpyruvate isomerase family mycothiol-dependent enzyme"/>
    <property type="match status" value="1"/>
</dbReference>
<accession>A0A426UW18</accession>
<dbReference type="Proteomes" id="UP000277256">
    <property type="component" value="Unassembled WGS sequence"/>
</dbReference>
<protein>
    <submittedName>
        <fullName evidence="3">Maleylpyruvate isomerase family mycothiol-dependent enzyme</fullName>
    </submittedName>
</protein>
<evidence type="ECO:0000259" key="1">
    <source>
        <dbReference type="Pfam" id="PF07398"/>
    </source>
</evidence>
<dbReference type="InterPro" id="IPR010872">
    <property type="entry name" value="MDMPI_C-term_domain"/>
</dbReference>
<dbReference type="GO" id="GO:0005886">
    <property type="term" value="C:plasma membrane"/>
    <property type="evidence" value="ECO:0007669"/>
    <property type="project" value="TreeGrafter"/>
</dbReference>
<name>A0A426UW18_9ACTN</name>
<dbReference type="PANTHER" id="PTHR40758:SF1">
    <property type="entry name" value="CONSERVED PROTEIN"/>
    <property type="match status" value="1"/>
</dbReference>
<keyword evidence="4" id="KW-1185">Reference proteome</keyword>
<organism evidence="3 4">
    <name type="scientific">Glycomyces terrestris</name>
    <dbReference type="NCBI Taxonomy" id="2493553"/>
    <lineage>
        <taxon>Bacteria</taxon>
        <taxon>Bacillati</taxon>
        <taxon>Actinomycetota</taxon>
        <taxon>Actinomycetes</taxon>
        <taxon>Glycomycetales</taxon>
        <taxon>Glycomycetaceae</taxon>
        <taxon>Glycomyces</taxon>
    </lineage>
</organism>
<dbReference type="Gene3D" id="1.20.120.450">
    <property type="entry name" value="dinb family like domain"/>
    <property type="match status" value="1"/>
</dbReference>
<reference evidence="3 4" key="1">
    <citation type="submission" date="2018-12" db="EMBL/GenBank/DDBJ databases">
        <title>Glycomyces sp. YIM 121974 draft genome.</title>
        <authorList>
            <person name="Li Q."/>
        </authorList>
    </citation>
    <scope>NUCLEOTIDE SEQUENCE [LARGE SCALE GENOMIC DNA]</scope>
    <source>
        <strain evidence="3 4">YIM 121974</strain>
    </source>
</reference>
<gene>
    <name evidence="3" type="ORF">EIW28_15965</name>
</gene>
<dbReference type="Pfam" id="PF07398">
    <property type="entry name" value="MDMPI_C"/>
    <property type="match status" value="1"/>
</dbReference>
<keyword evidence="3" id="KW-0413">Isomerase</keyword>
<dbReference type="SUPFAM" id="SSF109854">
    <property type="entry name" value="DinB/YfiT-like putative metalloenzymes"/>
    <property type="match status" value="1"/>
</dbReference>
<dbReference type="InterPro" id="IPR034660">
    <property type="entry name" value="DinB/YfiT-like"/>
</dbReference>
<evidence type="ECO:0000313" key="4">
    <source>
        <dbReference type="Proteomes" id="UP000277256"/>
    </source>
</evidence>
<dbReference type="OrthoDB" id="3671213at2"/>
<evidence type="ECO:0000259" key="2">
    <source>
        <dbReference type="Pfam" id="PF11716"/>
    </source>
</evidence>
<dbReference type="Pfam" id="PF11716">
    <property type="entry name" value="MDMPI_N"/>
    <property type="match status" value="1"/>
</dbReference>
<feature type="domain" description="MDMPI C-terminal" evidence="1">
    <location>
        <begin position="141"/>
        <end position="238"/>
    </location>
</feature>